<dbReference type="RefSeq" id="WP_015906006.1">
    <property type="nucleotide sequence ID" value="NC_012108.1"/>
</dbReference>
<protein>
    <submittedName>
        <fullName evidence="2">Phage shock protein PspB</fullName>
    </submittedName>
</protein>
<dbReference type="HOGENOM" id="CLU_195148_0_0_7"/>
<accession>C0QD42</accession>
<keyword evidence="1" id="KW-0812">Transmembrane</keyword>
<evidence type="ECO:0000313" key="2">
    <source>
        <dbReference type="EMBL" id="ACN17274.1"/>
    </source>
</evidence>
<evidence type="ECO:0000256" key="1">
    <source>
        <dbReference type="SAM" id="Phobius"/>
    </source>
</evidence>
<organism evidence="2 3">
    <name type="scientific">Desulforapulum autotrophicum (strain ATCC 43914 / DSM 3382 / VKM B-1955 / HRM2)</name>
    <name type="common">Desulfobacterium autotrophicum</name>
    <dbReference type="NCBI Taxonomy" id="177437"/>
    <lineage>
        <taxon>Bacteria</taxon>
        <taxon>Pseudomonadati</taxon>
        <taxon>Thermodesulfobacteriota</taxon>
        <taxon>Desulfobacteria</taxon>
        <taxon>Desulfobacterales</taxon>
        <taxon>Desulfobacteraceae</taxon>
        <taxon>Desulforapulum</taxon>
    </lineage>
</organism>
<dbReference type="eggNOG" id="ENOG50332Q6">
    <property type="taxonomic scope" value="Bacteria"/>
</dbReference>
<evidence type="ECO:0000313" key="3">
    <source>
        <dbReference type="Proteomes" id="UP000000442"/>
    </source>
</evidence>
<keyword evidence="1" id="KW-1133">Transmembrane helix</keyword>
<dbReference type="STRING" id="177437.HRM2_42180"/>
<dbReference type="EMBL" id="CP001087">
    <property type="protein sequence ID" value="ACN17274.1"/>
    <property type="molecule type" value="Genomic_DNA"/>
</dbReference>
<keyword evidence="1" id="KW-0472">Membrane</keyword>
<dbReference type="KEGG" id="dat:HRM2_42180"/>
<dbReference type="Proteomes" id="UP000000442">
    <property type="component" value="Chromosome"/>
</dbReference>
<dbReference type="OrthoDB" id="5423081at2"/>
<sequence length="80" mass="9106">MQGFCFLGLMFAGGLVFLAIVCGAIILILRMVKGGLSPENRDEKNEEARMIQEIYQGLSRMEQRVDALETILMERRKKEV</sequence>
<feature type="transmembrane region" description="Helical" evidence="1">
    <location>
        <begin position="6"/>
        <end position="29"/>
    </location>
</feature>
<gene>
    <name evidence="2" type="ordered locus">HRM2_42180</name>
</gene>
<proteinExistence type="predicted"/>
<reference evidence="2 3" key="1">
    <citation type="journal article" date="2009" name="Environ. Microbiol.">
        <title>Genome sequence of Desulfobacterium autotrophicum HRM2, a marine sulfate reducer oxidizing organic carbon completely to carbon dioxide.</title>
        <authorList>
            <person name="Strittmatter A.W."/>
            <person name="Liesegang H."/>
            <person name="Rabus R."/>
            <person name="Decker I."/>
            <person name="Amann J."/>
            <person name="Andres S."/>
            <person name="Henne A."/>
            <person name="Fricke W.F."/>
            <person name="Martinez-Arias R."/>
            <person name="Bartels D."/>
            <person name="Goesmann A."/>
            <person name="Krause L."/>
            <person name="Puehler A."/>
            <person name="Klenk H.P."/>
            <person name="Richter M."/>
            <person name="Schuler M."/>
            <person name="Gloeckner F.O."/>
            <person name="Meyerdierks A."/>
            <person name="Gottschalk G."/>
            <person name="Amann R."/>
        </authorList>
    </citation>
    <scope>NUCLEOTIDE SEQUENCE [LARGE SCALE GENOMIC DNA]</scope>
    <source>
        <strain evidence="3">ATCC 43914 / DSM 3382 / HRM2</strain>
    </source>
</reference>
<name>C0QD42_DESAH</name>
<keyword evidence="3" id="KW-1185">Reference proteome</keyword>
<dbReference type="AlphaFoldDB" id="C0QD42"/>